<dbReference type="InterPro" id="IPR010920">
    <property type="entry name" value="LSM_dom_sf"/>
</dbReference>
<evidence type="ECO:0000256" key="3">
    <source>
        <dbReference type="ARBA" id="ARBA00022475"/>
    </source>
</evidence>
<keyword evidence="7" id="KW-0813">Transport</keyword>
<dbReference type="SUPFAM" id="SSF82861">
    <property type="entry name" value="Mechanosensitive channel protein MscS (YggB), transmembrane region"/>
    <property type="match status" value="1"/>
</dbReference>
<comment type="function">
    <text evidence="7">Mechanosensitive channel that participates in the regulation of osmotic pressure changes within the cell, opening in response to stretch forces in the membrane lipid bilayer, without the need for other proteins. Contributes to normal resistance to hypoosmotic shock. Forms an ion channel of 1.0 nanosiemens conductance with a slight preference for anions.</text>
</comment>
<evidence type="ECO:0000256" key="1">
    <source>
        <dbReference type="ARBA" id="ARBA00004651"/>
    </source>
</evidence>
<dbReference type="InterPro" id="IPR023408">
    <property type="entry name" value="MscS_beta-dom_sf"/>
</dbReference>
<dbReference type="InterPro" id="IPR045275">
    <property type="entry name" value="MscS_archaea/bacteria_type"/>
</dbReference>
<keyword evidence="7" id="KW-0997">Cell inner membrane</keyword>
<proteinExistence type="inferred from homology"/>
<feature type="domain" description="Mechanosensitive ion channel transmembrane helices 2/3" evidence="9">
    <location>
        <begin position="50"/>
        <end position="86"/>
    </location>
</feature>
<evidence type="ECO:0000313" key="10">
    <source>
        <dbReference type="EMBL" id="RMA82568.1"/>
    </source>
</evidence>
<sequence>MNAWISAAVIFAAFIVLSLIFRAIFNRLGRHSDASTSEVFRLLANSQQTILIFIGLVLALSELGFDISALVAGLGLTGFAVGLALKDAISNLVSGMMLVVYKTIELGNVIELSGVRGEVININLRYITLNVEGVHHLIPNAILLNSKLAIIDPKTTLSSQAT</sequence>
<keyword evidence="7" id="KW-0406">Ion transport</keyword>
<evidence type="ECO:0000256" key="7">
    <source>
        <dbReference type="RuleBase" id="RU369025"/>
    </source>
</evidence>
<protein>
    <recommendedName>
        <fullName evidence="7">Small-conductance mechanosensitive channel</fullName>
    </recommendedName>
</protein>
<dbReference type="SUPFAM" id="SSF50182">
    <property type="entry name" value="Sm-like ribonucleoproteins"/>
    <property type="match status" value="1"/>
</dbReference>
<evidence type="ECO:0000256" key="4">
    <source>
        <dbReference type="ARBA" id="ARBA00022692"/>
    </source>
</evidence>
<dbReference type="InterPro" id="IPR011014">
    <property type="entry name" value="MscS_channel_TM-2"/>
</dbReference>
<comment type="subcellular location">
    <subcellularLocation>
        <location evidence="7">Cell inner membrane</location>
        <topology evidence="7">Multi-pass membrane protein</topology>
    </subcellularLocation>
    <subcellularLocation>
        <location evidence="1">Cell membrane</location>
        <topology evidence="1">Multi-pass membrane protein</topology>
    </subcellularLocation>
</comment>
<keyword evidence="5 7" id="KW-1133">Transmembrane helix</keyword>
<evidence type="ECO:0000259" key="9">
    <source>
        <dbReference type="Pfam" id="PF21088"/>
    </source>
</evidence>
<dbReference type="OrthoDB" id="5829605at2"/>
<dbReference type="EMBL" id="REFJ01000001">
    <property type="protein sequence ID" value="RMA82568.1"/>
    <property type="molecule type" value="Genomic_DNA"/>
</dbReference>
<feature type="transmembrane region" description="Helical" evidence="7">
    <location>
        <begin position="40"/>
        <end position="61"/>
    </location>
</feature>
<feature type="transmembrane region" description="Helical" evidence="7">
    <location>
        <begin position="6"/>
        <end position="28"/>
    </location>
</feature>
<keyword evidence="6 7" id="KW-0472">Membrane</keyword>
<dbReference type="Gene3D" id="1.10.287.1260">
    <property type="match status" value="1"/>
</dbReference>
<dbReference type="GO" id="GO:0005886">
    <property type="term" value="C:plasma membrane"/>
    <property type="evidence" value="ECO:0007669"/>
    <property type="project" value="UniProtKB-SubCell"/>
</dbReference>
<comment type="subunit">
    <text evidence="7">Homoheptamer.</text>
</comment>
<accession>A0A3M0AIM6</accession>
<dbReference type="Pfam" id="PF21088">
    <property type="entry name" value="MS_channel_1st"/>
    <property type="match status" value="1"/>
</dbReference>
<dbReference type="Pfam" id="PF00924">
    <property type="entry name" value="MS_channel_2nd"/>
    <property type="match status" value="1"/>
</dbReference>
<feature type="transmembrane region" description="Helical" evidence="7">
    <location>
        <begin position="67"/>
        <end position="85"/>
    </location>
</feature>
<gene>
    <name evidence="10" type="ORF">DFR27_0519</name>
</gene>
<dbReference type="Proteomes" id="UP000267187">
    <property type="component" value="Unassembled WGS sequence"/>
</dbReference>
<evidence type="ECO:0000313" key="11">
    <source>
        <dbReference type="Proteomes" id="UP000267187"/>
    </source>
</evidence>
<evidence type="ECO:0000256" key="6">
    <source>
        <dbReference type="ARBA" id="ARBA00023136"/>
    </source>
</evidence>
<comment type="similarity">
    <text evidence="2 7">Belongs to the MscS (TC 1.A.23) family.</text>
</comment>
<dbReference type="PANTHER" id="PTHR30221:SF1">
    <property type="entry name" value="SMALL-CONDUCTANCE MECHANOSENSITIVE CHANNEL"/>
    <property type="match status" value="1"/>
</dbReference>
<evidence type="ECO:0000256" key="5">
    <source>
        <dbReference type="ARBA" id="ARBA00022989"/>
    </source>
</evidence>
<comment type="caution">
    <text evidence="7">Lacks conserved residue(s) required for the propagation of feature annotation.</text>
</comment>
<keyword evidence="11" id="KW-1185">Reference proteome</keyword>
<dbReference type="Gene3D" id="2.30.30.60">
    <property type="match status" value="1"/>
</dbReference>
<reference evidence="10 11" key="1">
    <citation type="submission" date="2018-10" db="EMBL/GenBank/DDBJ databases">
        <title>Genomic Encyclopedia of Type Strains, Phase IV (KMG-IV): sequencing the most valuable type-strain genomes for metagenomic binning, comparative biology and taxonomic classification.</title>
        <authorList>
            <person name="Goeker M."/>
        </authorList>
    </citation>
    <scope>NUCLEOTIDE SEQUENCE [LARGE SCALE GENOMIC DNA]</scope>
    <source>
        <strain evidence="10 11">DSM 25080</strain>
    </source>
</reference>
<keyword evidence="3" id="KW-1003">Cell membrane</keyword>
<dbReference type="GO" id="GO:0008381">
    <property type="term" value="F:mechanosensitive monoatomic ion channel activity"/>
    <property type="evidence" value="ECO:0007669"/>
    <property type="project" value="InterPro"/>
</dbReference>
<keyword evidence="7" id="KW-0407">Ion channel</keyword>
<organism evidence="10 11">
    <name type="scientific">Umboniibacter marinipuniceus</name>
    <dbReference type="NCBI Taxonomy" id="569599"/>
    <lineage>
        <taxon>Bacteria</taxon>
        <taxon>Pseudomonadati</taxon>
        <taxon>Pseudomonadota</taxon>
        <taxon>Gammaproteobacteria</taxon>
        <taxon>Cellvibrionales</taxon>
        <taxon>Cellvibrionaceae</taxon>
        <taxon>Umboniibacter</taxon>
    </lineage>
</organism>
<keyword evidence="4 7" id="KW-0812">Transmembrane</keyword>
<feature type="domain" description="Mechanosensitive ion channel MscS" evidence="8">
    <location>
        <begin position="87"/>
        <end position="147"/>
    </location>
</feature>
<dbReference type="AlphaFoldDB" id="A0A3M0AIM6"/>
<dbReference type="PANTHER" id="PTHR30221">
    <property type="entry name" value="SMALL-CONDUCTANCE MECHANOSENSITIVE CHANNEL"/>
    <property type="match status" value="1"/>
</dbReference>
<evidence type="ECO:0000256" key="2">
    <source>
        <dbReference type="ARBA" id="ARBA00008017"/>
    </source>
</evidence>
<comment type="caution">
    <text evidence="10">The sequence shown here is derived from an EMBL/GenBank/DDBJ whole genome shotgun (WGS) entry which is preliminary data.</text>
</comment>
<evidence type="ECO:0000259" key="8">
    <source>
        <dbReference type="Pfam" id="PF00924"/>
    </source>
</evidence>
<name>A0A3M0AIM6_9GAMM</name>
<dbReference type="InterPro" id="IPR006685">
    <property type="entry name" value="MscS_channel_2nd"/>
</dbReference>
<dbReference type="InterPro" id="IPR049142">
    <property type="entry name" value="MS_channel_1st"/>
</dbReference>
<dbReference type="RefSeq" id="WP_121875892.1">
    <property type="nucleotide sequence ID" value="NZ_REFJ01000001.1"/>
</dbReference>